<feature type="region of interest" description="Disordered" evidence="1">
    <location>
        <begin position="502"/>
        <end position="524"/>
    </location>
</feature>
<dbReference type="EMBL" id="BLAL01000079">
    <property type="protein sequence ID" value="GES84185.1"/>
    <property type="molecule type" value="Genomic_DNA"/>
</dbReference>
<dbReference type="GO" id="GO:0004674">
    <property type="term" value="F:protein serine/threonine kinase activity"/>
    <property type="evidence" value="ECO:0007669"/>
    <property type="project" value="TreeGrafter"/>
</dbReference>
<keyword evidence="5" id="KW-1185">Reference proteome</keyword>
<evidence type="ECO:0000313" key="5">
    <source>
        <dbReference type="Proteomes" id="UP000247702"/>
    </source>
</evidence>
<proteinExistence type="predicted"/>
<dbReference type="GO" id="GO:0005524">
    <property type="term" value="F:ATP binding"/>
    <property type="evidence" value="ECO:0007669"/>
    <property type="project" value="InterPro"/>
</dbReference>
<dbReference type="InterPro" id="IPR001245">
    <property type="entry name" value="Ser-Thr/Tyr_kinase_cat_dom"/>
</dbReference>
<dbReference type="Proteomes" id="UP000615446">
    <property type="component" value="Unassembled WGS sequence"/>
</dbReference>
<dbReference type="Proteomes" id="UP000247702">
    <property type="component" value="Unassembled WGS sequence"/>
</dbReference>
<protein>
    <submittedName>
        <fullName evidence="4">Kinase-like domain-containing protein</fullName>
    </submittedName>
</protein>
<evidence type="ECO:0000259" key="2">
    <source>
        <dbReference type="PROSITE" id="PS50011"/>
    </source>
</evidence>
<evidence type="ECO:0000256" key="1">
    <source>
        <dbReference type="SAM" id="MobiDB-lite"/>
    </source>
</evidence>
<accession>A0A2Z6RH16</accession>
<comment type="caution">
    <text evidence="3">The sequence shown here is derived from an EMBL/GenBank/DDBJ whole genome shotgun (WGS) entry which is preliminary data.</text>
</comment>
<dbReference type="AlphaFoldDB" id="A0A2Z6RH16"/>
<dbReference type="EMBL" id="BEXD01003146">
    <property type="protein sequence ID" value="GBC00363.1"/>
    <property type="molecule type" value="Genomic_DNA"/>
</dbReference>
<dbReference type="PROSITE" id="PS50011">
    <property type="entry name" value="PROTEIN_KINASE_DOM"/>
    <property type="match status" value="1"/>
</dbReference>
<reference evidence="3 5" key="1">
    <citation type="submission" date="2017-11" db="EMBL/GenBank/DDBJ databases">
        <title>The genome of Rhizophagus clarus HR1 reveals common genetic basis of auxotrophy among arbuscular mycorrhizal fungi.</title>
        <authorList>
            <person name="Kobayashi Y."/>
        </authorList>
    </citation>
    <scope>NUCLEOTIDE SEQUENCE [LARGE SCALE GENOMIC DNA]</scope>
    <source>
        <strain evidence="3 5">HR1</strain>
    </source>
</reference>
<evidence type="ECO:0000313" key="3">
    <source>
        <dbReference type="EMBL" id="GBC00363.1"/>
    </source>
</evidence>
<dbReference type="PANTHER" id="PTHR44329">
    <property type="entry name" value="SERINE/THREONINE-PROTEIN KINASE TNNI3K-RELATED"/>
    <property type="match status" value="1"/>
</dbReference>
<gene>
    <name evidence="4" type="ORF">RCL2_001131100</name>
    <name evidence="3" type="ORF">RclHR1_03830002</name>
</gene>
<feature type="compositionally biased region" description="Low complexity" evidence="1">
    <location>
        <begin position="506"/>
        <end position="524"/>
    </location>
</feature>
<dbReference type="OrthoDB" id="4062651at2759"/>
<dbReference type="Gene3D" id="1.10.510.10">
    <property type="entry name" value="Transferase(Phosphotransferase) domain 1"/>
    <property type="match status" value="1"/>
</dbReference>
<dbReference type="SUPFAM" id="SSF56112">
    <property type="entry name" value="Protein kinase-like (PK-like)"/>
    <property type="match status" value="1"/>
</dbReference>
<dbReference type="InterPro" id="IPR000719">
    <property type="entry name" value="Prot_kinase_dom"/>
</dbReference>
<sequence length="524" mass="61092">MASASNVCSQETKKIPNEKVFAAFDRAYTLTDYDIYDTLDKRYEFRKKTINEDTTLNKDEQIDAIRILSKRYDYDKIINNEGKTRKCDNCQKDCLATLYCEHCIRSYLEIKFSEWTSENYDIDNLIRQCQLETIGPNKIIEWIPYNNLQNVKYLTKGGFSEIYSANWIHGHYNEWNSESKQLKRHGGEKVIVKRLENVKNANRRWFEEAKSHLTISNKWAGIVQSYGLTQEDKTEDYMLVMCHMSIDLRNYLKQNHNILTWKKKIKIIVDIIDALLRIHKENAIHRDLHSGNILYLEDYDCWYISDLGFCGPPDKPIKGIYGNLPYIAPEVIDGKEYDYPSDIYSIGMLMWEISSGQPPFVNLEYDYDLILRIIQGMRPKIIPGTLSKYMEIMTQCWDADPLKRPNVNALHEMIMHLYKSSILNEPNNDKKSKEYLSPLSFLHSSSKSSSNTSRLFTSKVYQFENFLVSKNIIEGGQEEFHSKPYDFNIVSNIIQYGSPSENNFVKSSTSRSHTSKSSISSKSK</sequence>
<keyword evidence="4" id="KW-0808">Transferase</keyword>
<reference evidence="4" key="2">
    <citation type="submission" date="2019-10" db="EMBL/GenBank/DDBJ databases">
        <title>Conservation and host-specific expression of non-tandemly repeated heterogenous ribosome RNA gene in arbuscular mycorrhizal fungi.</title>
        <authorList>
            <person name="Maeda T."/>
            <person name="Kobayashi Y."/>
            <person name="Nakagawa T."/>
            <person name="Ezawa T."/>
            <person name="Yamaguchi K."/>
            <person name="Bino T."/>
            <person name="Nishimoto Y."/>
            <person name="Shigenobu S."/>
            <person name="Kawaguchi M."/>
        </authorList>
    </citation>
    <scope>NUCLEOTIDE SEQUENCE</scope>
    <source>
        <strain evidence="4">HR1</strain>
    </source>
</reference>
<keyword evidence="4" id="KW-0418">Kinase</keyword>
<evidence type="ECO:0000313" key="4">
    <source>
        <dbReference type="EMBL" id="GES84185.1"/>
    </source>
</evidence>
<organism evidence="3 5">
    <name type="scientific">Rhizophagus clarus</name>
    <dbReference type="NCBI Taxonomy" id="94130"/>
    <lineage>
        <taxon>Eukaryota</taxon>
        <taxon>Fungi</taxon>
        <taxon>Fungi incertae sedis</taxon>
        <taxon>Mucoromycota</taxon>
        <taxon>Glomeromycotina</taxon>
        <taxon>Glomeromycetes</taxon>
        <taxon>Glomerales</taxon>
        <taxon>Glomeraceae</taxon>
        <taxon>Rhizophagus</taxon>
    </lineage>
</organism>
<dbReference type="InterPro" id="IPR011009">
    <property type="entry name" value="Kinase-like_dom_sf"/>
</dbReference>
<name>A0A2Z6RH16_9GLOM</name>
<dbReference type="Pfam" id="PF07714">
    <property type="entry name" value="PK_Tyr_Ser-Thr"/>
    <property type="match status" value="1"/>
</dbReference>
<dbReference type="InterPro" id="IPR051681">
    <property type="entry name" value="Ser/Thr_Kinases-Pseudokinases"/>
</dbReference>
<feature type="domain" description="Protein kinase" evidence="2">
    <location>
        <begin position="148"/>
        <end position="414"/>
    </location>
</feature>